<proteinExistence type="predicted"/>
<reference evidence="1 2" key="1">
    <citation type="submission" date="2020-08" db="EMBL/GenBank/DDBJ databases">
        <title>Emergence of ISAba1-mediated novel tet(X) in Acinetobacter variabilis from a chicken farm.</title>
        <authorList>
            <person name="Peng K."/>
            <person name="Li R."/>
        </authorList>
    </citation>
    <scope>NUCLEOTIDE SEQUENCE [LARGE SCALE GENOMIC DNA]</scope>
    <source>
        <strain evidence="1 2">XM9F202-2</strain>
    </source>
</reference>
<name>A0A7T7WGP1_9GAMM</name>
<accession>A0A7T7WGP1</accession>
<dbReference type="Proteomes" id="UP000596079">
    <property type="component" value="Chromosome"/>
</dbReference>
<evidence type="ECO:0000313" key="1">
    <source>
        <dbReference type="EMBL" id="QQN86999.1"/>
    </source>
</evidence>
<sequence length="62" mass="7209">MTITYLLGHYQLDTEHLTDMLFSASIAKPFIDLLFMRREVNLLEIYQHIEISVNALFLAHAS</sequence>
<dbReference type="RefSeq" id="WP_180002240.1">
    <property type="nucleotide sequence ID" value="NZ_CP060811.1"/>
</dbReference>
<dbReference type="EMBL" id="CP060811">
    <property type="protein sequence ID" value="QQN86999.1"/>
    <property type="molecule type" value="Genomic_DNA"/>
</dbReference>
<evidence type="ECO:0000313" key="2">
    <source>
        <dbReference type="Proteomes" id="UP000596079"/>
    </source>
</evidence>
<gene>
    <name evidence="1" type="ORF">IAQ69_08915</name>
</gene>
<organism evidence="1 2">
    <name type="scientific">Acinetobacter variabilis</name>
    <dbReference type="NCBI Taxonomy" id="70346"/>
    <lineage>
        <taxon>Bacteria</taxon>
        <taxon>Pseudomonadati</taxon>
        <taxon>Pseudomonadota</taxon>
        <taxon>Gammaproteobacteria</taxon>
        <taxon>Moraxellales</taxon>
        <taxon>Moraxellaceae</taxon>
        <taxon>Acinetobacter</taxon>
    </lineage>
</organism>
<protein>
    <submittedName>
        <fullName evidence="1">Uncharacterized protein</fullName>
    </submittedName>
</protein>
<dbReference type="AlphaFoldDB" id="A0A7T7WGP1"/>